<reference evidence="3 4" key="1">
    <citation type="submission" date="2020-03" db="EMBL/GenBank/DDBJ databases">
        <authorList>
            <person name="Zhu W."/>
        </authorList>
    </citation>
    <scope>NUCLEOTIDE SEQUENCE [LARGE SCALE GENOMIC DNA]</scope>
    <source>
        <strain evidence="3 4">185</strain>
    </source>
</reference>
<evidence type="ECO:0000313" key="3">
    <source>
        <dbReference type="EMBL" id="QIO08128.1"/>
    </source>
</evidence>
<dbReference type="EMBL" id="CP049916">
    <property type="protein sequence ID" value="QIO08128.1"/>
    <property type="molecule type" value="Genomic_DNA"/>
</dbReference>
<protein>
    <recommendedName>
        <fullName evidence="2">ATP-grasp domain-containing protein</fullName>
    </recommendedName>
</protein>
<evidence type="ECO:0000313" key="4">
    <source>
        <dbReference type="Proteomes" id="UP000501939"/>
    </source>
</evidence>
<proteinExistence type="predicted"/>
<name>A0A6G8S285_9GAMM</name>
<dbReference type="Proteomes" id="UP000501939">
    <property type="component" value="Chromosome"/>
</dbReference>
<evidence type="ECO:0000259" key="2">
    <source>
        <dbReference type="PROSITE" id="PS50975"/>
    </source>
</evidence>
<keyword evidence="1" id="KW-0067">ATP-binding</keyword>
<dbReference type="GO" id="GO:0005524">
    <property type="term" value="F:ATP binding"/>
    <property type="evidence" value="ECO:0007669"/>
    <property type="project" value="UniProtKB-UniRule"/>
</dbReference>
<accession>A0A6G8S285</accession>
<dbReference type="SUPFAM" id="SSF52540">
    <property type="entry name" value="P-loop containing nucleoside triphosphate hydrolases"/>
    <property type="match status" value="1"/>
</dbReference>
<sequence>MIPRTLWYQCDDTQKKISQHEILEITNSLVILGEAGMGKSSLLEWLGNLENYAYCTARQLLNRADPRPLLGKNSILVIDSLDEVSSKNDGDAVDGVLQKLEFLGYPKFILACRAADWKSATGIQAIREQYSESPLELHLNPFTQNDMAIFLEQNLSTQRAQEIITHFTAKNLDDLLGNPQTLSLIAKVAIQGELPESLTQLFEQAIEILRAEHSESKSEAQLPSEVSLDAAGAAFASLILTGNEAISRKSIINLIDGELPISEVKQLPGTEKIDLVLGSRLFRSNGVERFTYIHRRIGEFLGAKWLVKLADTNRKRKRLLSLFHSHEFVPSNLRGLHSWLLSDPALVSSIMKADPIGILEYGDVGTITVEQAQTLLNSIEDLAENNPSFYNFYNRNGYSIRAFTTPIILSQIQKIIIQSDIPFGFKLFLIDVIKGYQLPNDFIQILTNLINDSKIEFAIRKSAGEALAVQEQFIDWPSIYTSLFQLGDESSIRLAIELLDDTGYNKTNDDLIANLAISYLKINSNTVGTLWYLQENLPLEQIEYVLNYFIMGFKTLGKDDDSEIKSEAKNFAYRLILRFIEKYAITPKKLWEWLEPFGNTYGYQGESIKELAEYLKNDYISKQALQYMVLLDLPHEGNIWQRAIYLSSRSSGLALTTLDLIFILKKLYLKNSKDIRWKEIVQLTRHDAEIGKEVREAALPFTLNSKDDQTWLNQISVIELEDWQIKDLERKKQREVKKSTDRAKHRLFYISSINRLCQGEYELILTPAKVYLRLFTDISKEIPAHERISDWIGSDISEACMEGFEANLIKNPPDVNAQDIATILPQGRYYEASFILIVGLAERVRNSKYFSDLPDERLIAAYLFLSYRRYDEHAGISNLYTHIIEELKKRKKFKEAIQAFYEPHFEAQCTHIGGLSQFMRKIEYAELGTELATNWLNKFKNLNNEDEKELADCLLHNGKFEELKQLIPSLDLLVNEERRKYWISVNLLINFEETINSLGSQPIDKSLIWTLRDRITGRYRENHYKNLLDTNQLEWIITTFRNLWPNVGQPIGGTFGDTNPWDASKFIVQLIKLLGKNYSDEACKAMERLKISSFDEYTDLIKTVKYEQKLIRSEHLYIPPTINTIKAFITNDNPQSSSDLQTVILDELSIVQAKIKSDDAESWRGFFNDQGKPFEEERCRDHLIGLLRQGDNTITYEPEAHVADDKEVDITCSVGKSRLPIEIKGQWHRDLWTGADQQLDKLYTTDWRADGRGIYLVLWFGNRTDNKKLKTLGRGKPVPNTTKELQEMLIANSRSAQEGKINIVVIDCNRTRH</sequence>
<keyword evidence="4" id="KW-1185">Reference proteome</keyword>
<organism evidence="3 4">
    <name type="scientific">Acinetobacter lanii</name>
    <dbReference type="NCBI Taxonomy" id="2715163"/>
    <lineage>
        <taxon>Bacteria</taxon>
        <taxon>Pseudomonadati</taxon>
        <taxon>Pseudomonadota</taxon>
        <taxon>Gammaproteobacteria</taxon>
        <taxon>Moraxellales</taxon>
        <taxon>Moraxellaceae</taxon>
        <taxon>Acinetobacter</taxon>
    </lineage>
</organism>
<evidence type="ECO:0000256" key="1">
    <source>
        <dbReference type="PROSITE-ProRule" id="PRU00409"/>
    </source>
</evidence>
<dbReference type="InterPro" id="IPR011761">
    <property type="entry name" value="ATP-grasp"/>
</dbReference>
<gene>
    <name evidence="3" type="ORF">G8D99_03205</name>
</gene>
<feature type="domain" description="ATP-grasp" evidence="2">
    <location>
        <begin position="67"/>
        <end position="298"/>
    </location>
</feature>
<keyword evidence="1" id="KW-0547">Nucleotide-binding</keyword>
<dbReference type="GO" id="GO:0046872">
    <property type="term" value="F:metal ion binding"/>
    <property type="evidence" value="ECO:0007669"/>
    <property type="project" value="InterPro"/>
</dbReference>
<dbReference type="RefSeq" id="WP_166322583.1">
    <property type="nucleotide sequence ID" value="NZ_CP049916.1"/>
</dbReference>
<dbReference type="PROSITE" id="PS50975">
    <property type="entry name" value="ATP_GRASP"/>
    <property type="match status" value="1"/>
</dbReference>
<dbReference type="InterPro" id="IPR027417">
    <property type="entry name" value="P-loop_NTPase"/>
</dbReference>
<dbReference type="KEGG" id="alj:G8D99_03205"/>